<dbReference type="EMBL" id="JACATJ010000008">
    <property type="protein sequence ID" value="NWK09167.1"/>
    <property type="molecule type" value="Genomic_DNA"/>
</dbReference>
<evidence type="ECO:0000313" key="12">
    <source>
        <dbReference type="Proteomes" id="UP000587702"/>
    </source>
</evidence>
<dbReference type="InterPro" id="IPR018649">
    <property type="entry name" value="SHOCT"/>
</dbReference>
<feature type="compositionally biased region" description="Acidic residues" evidence="1">
    <location>
        <begin position="43"/>
        <end position="59"/>
    </location>
</feature>
<proteinExistence type="predicted"/>
<comment type="caution">
    <text evidence="7">The sequence shown here is derived from an EMBL/GenBank/DDBJ whole genome shotgun (WGS) entry which is preliminary data.</text>
</comment>
<evidence type="ECO:0000313" key="4">
    <source>
        <dbReference type="EMBL" id="NWJ29079.1"/>
    </source>
</evidence>
<dbReference type="Pfam" id="PF09851">
    <property type="entry name" value="SHOCT"/>
    <property type="match status" value="1"/>
</dbReference>
<evidence type="ECO:0000313" key="3">
    <source>
        <dbReference type="EMBL" id="NWJ20736.1"/>
    </source>
</evidence>
<evidence type="ECO:0000313" key="11">
    <source>
        <dbReference type="Proteomes" id="UP000575480"/>
    </source>
</evidence>
<evidence type="ECO:0000259" key="2">
    <source>
        <dbReference type="Pfam" id="PF09851"/>
    </source>
</evidence>
<reference evidence="8 9" key="1">
    <citation type="journal article" date="2019" name="Environ. Microbiol.">
        <title>Genomics insights into ecotype formation of ammonia-oxidizing archaea in the deep ocean.</title>
        <authorList>
            <person name="Wang Y."/>
            <person name="Huang J.M."/>
            <person name="Cui G.J."/>
            <person name="Nunoura T."/>
            <person name="Takaki Y."/>
            <person name="Li W.L."/>
            <person name="Li J."/>
            <person name="Gao Z.M."/>
            <person name="Takai K."/>
            <person name="Zhang A.Q."/>
            <person name="Stepanauskas R."/>
        </authorList>
    </citation>
    <scope>NUCLEOTIDE SEQUENCE [LARGE SCALE GENOMIC DNA]</scope>
    <source>
        <strain evidence="6 9">D1a</strain>
        <strain evidence="3 12">L14</strain>
        <strain evidence="5 11">L15a</strain>
        <strain evidence="7 8">L19a</strain>
        <strain evidence="4 10">T1L11</strain>
    </source>
</reference>
<dbReference type="Proteomes" id="UP000575480">
    <property type="component" value="Unassembled WGS sequence"/>
</dbReference>
<gene>
    <name evidence="4" type="ORF">HX848_06840</name>
    <name evidence="6" type="ORF">HX852_05230</name>
    <name evidence="7" type="ORF">HX853_07040</name>
    <name evidence="5" type="ORF">HX858_06115</name>
    <name evidence="3" type="ORF">HX860_06710</name>
</gene>
<feature type="region of interest" description="Disordered" evidence="1">
    <location>
        <begin position="33"/>
        <end position="68"/>
    </location>
</feature>
<dbReference type="EMBL" id="JACATE010000012">
    <property type="protein sequence ID" value="NWJ29079.1"/>
    <property type="molecule type" value="Genomic_DNA"/>
</dbReference>
<dbReference type="Proteomes" id="UP000549797">
    <property type="component" value="Unassembled WGS sequence"/>
</dbReference>
<evidence type="ECO:0000313" key="9">
    <source>
        <dbReference type="Proteomes" id="UP000549797"/>
    </source>
</evidence>
<protein>
    <submittedName>
        <fullName evidence="7">SHOCT domain-containing protein</fullName>
    </submittedName>
</protein>
<dbReference type="Proteomes" id="UP000535457">
    <property type="component" value="Unassembled WGS sequence"/>
</dbReference>
<dbReference type="EMBL" id="JACATI010000009">
    <property type="protein sequence ID" value="NWJ20736.1"/>
    <property type="molecule type" value="Genomic_DNA"/>
</dbReference>
<evidence type="ECO:0000313" key="5">
    <source>
        <dbReference type="EMBL" id="NWJ57308.1"/>
    </source>
</evidence>
<evidence type="ECO:0000313" key="10">
    <source>
        <dbReference type="Proteomes" id="UP000563820"/>
    </source>
</evidence>
<dbReference type="Proteomes" id="UP000563820">
    <property type="component" value="Unassembled WGS sequence"/>
</dbReference>
<reference evidence="7" key="2">
    <citation type="submission" date="2020-06" db="EMBL/GenBank/DDBJ databases">
        <authorList>
            <person name="Wang Y."/>
        </authorList>
    </citation>
    <scope>NUCLEOTIDE SEQUENCE</scope>
    <source>
        <strain evidence="6">D1a</strain>
        <strain evidence="3">L14</strain>
        <strain evidence="5">L15a</strain>
        <strain evidence="7">L19a</strain>
        <strain evidence="4">T1L11</strain>
    </source>
</reference>
<name>A0A7K4P720_9ARCH</name>
<evidence type="ECO:0000313" key="8">
    <source>
        <dbReference type="Proteomes" id="UP000535457"/>
    </source>
</evidence>
<evidence type="ECO:0000256" key="1">
    <source>
        <dbReference type="SAM" id="MobiDB-lite"/>
    </source>
</evidence>
<dbReference type="AlphaFoldDB" id="A0A7K4P720"/>
<feature type="compositionally biased region" description="Basic and acidic residues" evidence="1">
    <location>
        <begin position="33"/>
        <end position="42"/>
    </location>
</feature>
<accession>A0A7K4P720</accession>
<dbReference type="EMBL" id="JACATH010000005">
    <property type="protein sequence ID" value="NWJ57308.1"/>
    <property type="molecule type" value="Genomic_DNA"/>
</dbReference>
<organism evidence="7 8">
    <name type="scientific">Marine Group I thaumarchaeote</name>
    <dbReference type="NCBI Taxonomy" id="2511932"/>
    <lineage>
        <taxon>Archaea</taxon>
        <taxon>Nitrososphaerota</taxon>
        <taxon>Marine Group I</taxon>
    </lineage>
</organism>
<feature type="domain" description="SHOCT" evidence="2">
    <location>
        <begin position="11"/>
        <end position="34"/>
    </location>
</feature>
<dbReference type="EMBL" id="JACATG010000013">
    <property type="protein sequence ID" value="NWK14369.1"/>
    <property type="molecule type" value="Genomic_DNA"/>
</dbReference>
<evidence type="ECO:0000313" key="7">
    <source>
        <dbReference type="EMBL" id="NWK14369.1"/>
    </source>
</evidence>
<sequence>MTSTETKTESPLEILQKRLALGEITKEEFNELKSVFENKEEQSDNETEQNSDEQDDDEPQPVNSGRWV</sequence>
<evidence type="ECO:0000313" key="6">
    <source>
        <dbReference type="EMBL" id="NWK09167.1"/>
    </source>
</evidence>
<dbReference type="Proteomes" id="UP000587702">
    <property type="component" value="Unassembled WGS sequence"/>
</dbReference>